<dbReference type="AlphaFoldDB" id="A0A1H4EBD0"/>
<evidence type="ECO:0000256" key="6">
    <source>
        <dbReference type="SAM" id="MobiDB-lite"/>
    </source>
</evidence>
<feature type="transmembrane region" description="Helical" evidence="7">
    <location>
        <begin position="142"/>
        <end position="166"/>
    </location>
</feature>
<dbReference type="STRING" id="408074.SAMN05660909_03600"/>
<dbReference type="OrthoDB" id="5772680at2"/>
<dbReference type="PANTHER" id="PTHR33885:SF3">
    <property type="entry name" value="PHAGE SHOCK PROTEIN C"/>
    <property type="match status" value="1"/>
</dbReference>
<keyword evidence="3 7" id="KW-0812">Transmembrane</keyword>
<evidence type="ECO:0000256" key="2">
    <source>
        <dbReference type="ARBA" id="ARBA00022475"/>
    </source>
</evidence>
<feature type="domain" description="PspC-related transmembrane region" evidence="9">
    <location>
        <begin position="220"/>
        <end position="350"/>
    </location>
</feature>
<keyword evidence="4 7" id="KW-1133">Transmembrane helix</keyword>
<evidence type="ECO:0000313" key="12">
    <source>
        <dbReference type="Proteomes" id="UP000199656"/>
    </source>
</evidence>
<organism evidence="11 12">
    <name type="scientific">Chitinophaga terrae</name>
    <name type="common">ex Kim and Jung 2007</name>
    <dbReference type="NCBI Taxonomy" id="408074"/>
    <lineage>
        <taxon>Bacteria</taxon>
        <taxon>Pseudomonadati</taxon>
        <taxon>Bacteroidota</taxon>
        <taxon>Chitinophagia</taxon>
        <taxon>Chitinophagales</taxon>
        <taxon>Chitinophagaceae</taxon>
        <taxon>Chitinophaga</taxon>
    </lineage>
</organism>
<dbReference type="RefSeq" id="WP_089763315.1">
    <property type="nucleotide sequence ID" value="NZ_BKAT01000030.1"/>
</dbReference>
<dbReference type="EMBL" id="FNRL01000017">
    <property type="protein sequence ID" value="SEA82109.1"/>
    <property type="molecule type" value="Genomic_DNA"/>
</dbReference>
<dbReference type="InterPro" id="IPR054321">
    <property type="entry name" value="PspC-rel_TM"/>
</dbReference>
<evidence type="ECO:0000259" key="9">
    <source>
        <dbReference type="Pfam" id="PF22571"/>
    </source>
</evidence>
<proteinExistence type="predicted"/>
<dbReference type="PANTHER" id="PTHR33885">
    <property type="entry name" value="PHAGE SHOCK PROTEIN C"/>
    <property type="match status" value="1"/>
</dbReference>
<sequence length="593" mass="66033">MKKIININLAGRLIPIEDSAYEILSQYLGSLKKYFSKEEGGDEIVADIESRIAELFQDKLKKGAHCITDDDINAVKASMGTPEQFDDANSSSAFTEEKKAANEDAYAPRPRKRLYRDPENKVLSGVCAGLGAYFNIDPVIFRVIFALLAVGGFGTGVLVYFILWVATPVADTAAEKLEMRGERVDLNSIKNTIQDELNQMKGQVKNVGDDIRNFSQGRGKQIGNDLESFFVNLASGLGKVLVFVTKGFFYFFAVVMLICLIITAIAMAVTSAALLPMKDLLLQGTVQNTFIWPAIGLLIGIPIVALLIFVIRKLTGAKETSRYIGYTLSFLWIVGLMLAGIVAISIVKDYRRETTETTAIAIQQPSNGKLILKKAPNGLLNDMDDDWHINFFDNQALIDDDTIIINRVRIRVEKSIDSNYHVELKKYSAGRNIQQARKLANDIIFSVEQKDSILYLPEGYSLPRESNFRNQAVTLVIQVPAGKLIEADRQVTRHYSFKRYNYNYEDDDWGNDYDMGGDIKLRMTKDGFKEEDEPKAAKEPAPVQPAPDSSNSEKGYRYKGPSAQKLDKSVKNRVGADRLISLLSPGLSNIING</sequence>
<reference evidence="12" key="1">
    <citation type="submission" date="2016-10" db="EMBL/GenBank/DDBJ databases">
        <authorList>
            <person name="Varghese N."/>
            <person name="Submissions S."/>
        </authorList>
    </citation>
    <scope>NUCLEOTIDE SEQUENCE [LARGE SCALE GENOMIC DNA]</scope>
    <source>
        <strain evidence="12">DSM 23920</strain>
    </source>
</reference>
<gene>
    <name evidence="11" type="ORF">SAMN05660909_03600</name>
</gene>
<comment type="subcellular location">
    <subcellularLocation>
        <location evidence="1">Cell membrane</location>
        <topology evidence="1">Single-pass membrane protein</topology>
    </subcellularLocation>
</comment>
<evidence type="ECO:0000259" key="10">
    <source>
        <dbReference type="Pfam" id="PF22744"/>
    </source>
</evidence>
<keyword evidence="5 7" id="KW-0472">Membrane</keyword>
<evidence type="ECO:0000256" key="3">
    <source>
        <dbReference type="ARBA" id="ARBA00022692"/>
    </source>
</evidence>
<dbReference type="InterPro" id="IPR052027">
    <property type="entry name" value="PspC"/>
</dbReference>
<evidence type="ECO:0000256" key="4">
    <source>
        <dbReference type="ARBA" id="ARBA00022989"/>
    </source>
</evidence>
<feature type="compositionally biased region" description="Basic and acidic residues" evidence="6">
    <location>
        <begin position="528"/>
        <end position="538"/>
    </location>
</feature>
<dbReference type="Proteomes" id="UP000199656">
    <property type="component" value="Unassembled WGS sequence"/>
</dbReference>
<evidence type="ECO:0000256" key="1">
    <source>
        <dbReference type="ARBA" id="ARBA00004162"/>
    </source>
</evidence>
<protein>
    <submittedName>
        <fullName evidence="11">Phage shock protein C (PspC) family protein</fullName>
    </submittedName>
</protein>
<keyword evidence="12" id="KW-1185">Reference proteome</keyword>
<evidence type="ECO:0000256" key="5">
    <source>
        <dbReference type="ARBA" id="ARBA00023136"/>
    </source>
</evidence>
<dbReference type="Pfam" id="PF04024">
    <property type="entry name" value="PspC"/>
    <property type="match status" value="1"/>
</dbReference>
<keyword evidence="2" id="KW-1003">Cell membrane</keyword>
<dbReference type="Pfam" id="PF22744">
    <property type="entry name" value="Toast-rack_PspC-Cterm"/>
    <property type="match status" value="1"/>
</dbReference>
<name>A0A1H4EBD0_9BACT</name>
<feature type="transmembrane region" description="Helical" evidence="7">
    <location>
        <begin position="323"/>
        <end position="347"/>
    </location>
</feature>
<dbReference type="InterPro" id="IPR007168">
    <property type="entry name" value="Phageshock_PspC_N"/>
</dbReference>
<feature type="domain" description="Phage shock protein PspC N-terminal" evidence="8">
    <location>
        <begin position="112"/>
        <end position="169"/>
    </location>
</feature>
<dbReference type="Pfam" id="PF22571">
    <property type="entry name" value="LiaI-LiaF-TM_PspC"/>
    <property type="match status" value="1"/>
</dbReference>
<feature type="transmembrane region" description="Helical" evidence="7">
    <location>
        <begin position="290"/>
        <end position="311"/>
    </location>
</feature>
<feature type="domain" description="PspC-related ToastRack" evidence="10">
    <location>
        <begin position="400"/>
        <end position="529"/>
    </location>
</feature>
<evidence type="ECO:0000259" key="8">
    <source>
        <dbReference type="Pfam" id="PF04024"/>
    </source>
</evidence>
<accession>A0A1H4EBD0</accession>
<feature type="transmembrane region" description="Helical" evidence="7">
    <location>
        <begin position="248"/>
        <end position="270"/>
    </location>
</feature>
<feature type="region of interest" description="Disordered" evidence="6">
    <location>
        <begin position="528"/>
        <end position="570"/>
    </location>
</feature>
<evidence type="ECO:0000313" key="11">
    <source>
        <dbReference type="EMBL" id="SEA82109.1"/>
    </source>
</evidence>
<evidence type="ECO:0000256" key="7">
    <source>
        <dbReference type="SAM" id="Phobius"/>
    </source>
</evidence>
<dbReference type="GO" id="GO:0005886">
    <property type="term" value="C:plasma membrane"/>
    <property type="evidence" value="ECO:0007669"/>
    <property type="project" value="UniProtKB-SubCell"/>
</dbReference>
<dbReference type="InterPro" id="IPR054319">
    <property type="entry name" value="PspC-rel_ToastRack"/>
</dbReference>